<comment type="subcellular location">
    <subcellularLocation>
        <location evidence="2">Cytoplasm</location>
    </subcellularLocation>
</comment>
<comment type="caution">
    <text evidence="3">The sequence shown here is derived from an EMBL/GenBank/DDBJ whole genome shotgun (WGS) entry which is preliminary data.</text>
</comment>
<organism evidence="3 4">
    <name type="scientific">Clostridium punense</name>
    <dbReference type="NCBI Taxonomy" id="1054297"/>
    <lineage>
        <taxon>Bacteria</taxon>
        <taxon>Bacillati</taxon>
        <taxon>Bacillota</taxon>
        <taxon>Clostridia</taxon>
        <taxon>Eubacteriales</taxon>
        <taxon>Clostridiaceae</taxon>
        <taxon>Clostridium</taxon>
    </lineage>
</organism>
<comment type="caution">
    <text evidence="2">Once thought to be involved in copper homeostasis, experiments in E.coli have shown this is not the case.</text>
</comment>
<dbReference type="PANTHER" id="PTHR12598">
    <property type="entry name" value="COPPER HOMEOSTASIS PROTEIN CUTC"/>
    <property type="match status" value="1"/>
</dbReference>
<evidence type="ECO:0000256" key="1">
    <source>
        <dbReference type="ARBA" id="ARBA00007768"/>
    </source>
</evidence>
<dbReference type="EMBL" id="JAGGLL010000018">
    <property type="protein sequence ID" value="MBP2022616.1"/>
    <property type="molecule type" value="Genomic_DNA"/>
</dbReference>
<evidence type="ECO:0000313" key="4">
    <source>
        <dbReference type="Proteomes" id="UP001519308"/>
    </source>
</evidence>
<dbReference type="InterPro" id="IPR036822">
    <property type="entry name" value="CutC-like_dom_sf"/>
</dbReference>
<dbReference type="HAMAP" id="MF_00795">
    <property type="entry name" value="CutC"/>
    <property type="match status" value="1"/>
</dbReference>
<keyword evidence="4" id="KW-1185">Reference proteome</keyword>
<evidence type="ECO:0000256" key="2">
    <source>
        <dbReference type="HAMAP-Rule" id="MF_00795"/>
    </source>
</evidence>
<dbReference type="Gene3D" id="3.20.20.380">
    <property type="entry name" value="Copper homeostasis (CutC) domain"/>
    <property type="match status" value="1"/>
</dbReference>
<accession>A0ABS4K494</accession>
<protein>
    <recommendedName>
        <fullName evidence="2">PF03932 family protein CutC</fullName>
    </recommendedName>
</protein>
<dbReference type="SUPFAM" id="SSF110395">
    <property type="entry name" value="CutC-like"/>
    <property type="match status" value="1"/>
</dbReference>
<dbReference type="InterPro" id="IPR005627">
    <property type="entry name" value="CutC-like"/>
</dbReference>
<dbReference type="RefSeq" id="WP_021285232.1">
    <property type="nucleotide sequence ID" value="NZ_JAGGLL010000018.1"/>
</dbReference>
<dbReference type="Proteomes" id="UP001519308">
    <property type="component" value="Unassembled WGS sequence"/>
</dbReference>
<comment type="similarity">
    <text evidence="1 2">Belongs to the CutC family.</text>
</comment>
<gene>
    <name evidence="2" type="primary">cutC</name>
    <name evidence="3" type="ORF">J2Z44_002439</name>
</gene>
<proteinExistence type="inferred from homology"/>
<dbReference type="Pfam" id="PF03932">
    <property type="entry name" value="CutC"/>
    <property type="match status" value="1"/>
</dbReference>
<evidence type="ECO:0000313" key="3">
    <source>
        <dbReference type="EMBL" id="MBP2022616.1"/>
    </source>
</evidence>
<reference evidence="3 4" key="1">
    <citation type="submission" date="2021-03" db="EMBL/GenBank/DDBJ databases">
        <title>Genomic Encyclopedia of Type Strains, Phase IV (KMG-IV): sequencing the most valuable type-strain genomes for metagenomic binning, comparative biology and taxonomic classification.</title>
        <authorList>
            <person name="Goeker M."/>
        </authorList>
    </citation>
    <scope>NUCLEOTIDE SEQUENCE [LARGE SCALE GENOMIC DNA]</scope>
    <source>
        <strain evidence="3 4">DSM 28650</strain>
    </source>
</reference>
<dbReference type="PANTHER" id="PTHR12598:SF0">
    <property type="entry name" value="COPPER HOMEOSTASIS PROTEIN CUTC HOMOLOG"/>
    <property type="match status" value="1"/>
</dbReference>
<name>A0ABS4K494_9CLOT</name>
<sequence>MILEVCVDSYTSMITAKKAGADRIELCSALNIGGLTPSYGLMKKAKDLKDIEVFVMIRPRSGDFLYDDNEFETMKDDIIIAKEMGFQGVVTGILLNSGKIDIDRMKELVKIAHPLKVVLHRAFDDSKDPMDDIPKLIEMGICRILTSGQRQNALEGASYIGQLQKTFGEYITIMPGCGVNANNLEEIYKLTGCTDFHLSGKVNVGSEMKYRECTERMNTPSSEFIVERADYNLIKRAREALDRIELSEENRDI</sequence>
<keyword evidence="2" id="KW-0963">Cytoplasm</keyword>